<dbReference type="EMBL" id="JAUNZN010000003">
    <property type="protein sequence ID" value="KAK4824580.1"/>
    <property type="molecule type" value="Genomic_DNA"/>
</dbReference>
<dbReference type="Pfam" id="PF00078">
    <property type="entry name" value="RVT_1"/>
    <property type="match status" value="1"/>
</dbReference>
<dbReference type="InterPro" id="IPR000477">
    <property type="entry name" value="RT_dom"/>
</dbReference>
<gene>
    <name evidence="2" type="ORF">QYF61_016698</name>
</gene>
<dbReference type="CDD" id="cd01650">
    <property type="entry name" value="RT_nLTR_like"/>
    <property type="match status" value="1"/>
</dbReference>
<keyword evidence="3" id="KW-1185">Reference proteome</keyword>
<reference evidence="2 3" key="1">
    <citation type="journal article" date="2023" name="J. Hered.">
        <title>Chromosome-level genome of the wood stork (Mycteria americana) provides insight into avian chromosome evolution.</title>
        <authorList>
            <person name="Flamio R. Jr."/>
            <person name="Ramstad K.M."/>
        </authorList>
    </citation>
    <scope>NUCLEOTIDE SEQUENCE [LARGE SCALE GENOMIC DNA]</scope>
    <source>
        <strain evidence="2">JAX WOST 10</strain>
    </source>
</reference>
<protein>
    <recommendedName>
        <fullName evidence="1">Reverse transcriptase domain-containing protein</fullName>
    </recommendedName>
</protein>
<dbReference type="InterPro" id="IPR043502">
    <property type="entry name" value="DNA/RNA_pol_sf"/>
</dbReference>
<organism evidence="2 3">
    <name type="scientific">Mycteria americana</name>
    <name type="common">Wood stork</name>
    <dbReference type="NCBI Taxonomy" id="33587"/>
    <lineage>
        <taxon>Eukaryota</taxon>
        <taxon>Metazoa</taxon>
        <taxon>Chordata</taxon>
        <taxon>Craniata</taxon>
        <taxon>Vertebrata</taxon>
        <taxon>Euteleostomi</taxon>
        <taxon>Archelosauria</taxon>
        <taxon>Archosauria</taxon>
        <taxon>Dinosauria</taxon>
        <taxon>Saurischia</taxon>
        <taxon>Theropoda</taxon>
        <taxon>Coelurosauria</taxon>
        <taxon>Aves</taxon>
        <taxon>Neognathae</taxon>
        <taxon>Neoaves</taxon>
        <taxon>Aequornithes</taxon>
        <taxon>Ciconiiformes</taxon>
        <taxon>Ciconiidae</taxon>
        <taxon>Mycteria</taxon>
    </lineage>
</organism>
<evidence type="ECO:0000313" key="2">
    <source>
        <dbReference type="EMBL" id="KAK4824580.1"/>
    </source>
</evidence>
<dbReference type="PANTHER" id="PTHR33332">
    <property type="entry name" value="REVERSE TRANSCRIPTASE DOMAIN-CONTAINING PROTEIN"/>
    <property type="match status" value="1"/>
</dbReference>
<dbReference type="SUPFAM" id="SSF56672">
    <property type="entry name" value="DNA/RNA polymerases"/>
    <property type="match status" value="1"/>
</dbReference>
<sequence length="587" mass="66304">MVSNLLHHLDTHKSMRMDEIHPRVLRELAEVLTKPLPILYQQSWLTGEVPDDWTLANVMSIYKKGQKEDPGNYRPVSLTSVPGKVMEQIILSAITRHVQDNHVIRPSQHGFMKGRSCLINLISFYDKVTCIVDEGKAVDVVCLDFSKTFDTVSLSILLEKLAAHGLDRELSMGPVLFNIFINDLDKGIECTLSKFAGDTKLGGSVDLLEGRKALQRDLDRLDQWAEANCMRFNEAKCRVLHLGHNNPIQHYRLGEEWLENCPVEKDLGIRVDSQVDMSQQCAQVAKKANSILACIRNSVASRTGEVIVPLYLALVRPHLKYCVQFWASHYKRDIEVLERVQRRATKLVKDLENKSYEDRLRELGLFSLEKRRFRGDVITLCNYLKGDCSEAKQPQFPQLLLIRLLLQTLHQLRCPSLDMLQHLNVSLVVKGPKLNTVFEAWPHQCRVQGHDHFPSPAGHTIPDTSQDAVGFLGHLGTLLAHIQAAVNPYAQVLFHRAVFQPLFPKPVVLNGVVVTQVQDLTLGLVKPHTIGLGPLIQPVQVPLQSLPTLKQIDTPTQLGVICKLTEGALDPFIQIIDKDIKQDWPQY</sequence>
<evidence type="ECO:0000259" key="1">
    <source>
        <dbReference type="Pfam" id="PF00078"/>
    </source>
</evidence>
<dbReference type="AlphaFoldDB" id="A0AAN7NEP7"/>
<comment type="caution">
    <text evidence="2">The sequence shown here is derived from an EMBL/GenBank/DDBJ whole genome shotgun (WGS) entry which is preliminary data.</text>
</comment>
<proteinExistence type="predicted"/>
<name>A0AAN7NEP7_MYCAM</name>
<accession>A0AAN7NEP7</accession>
<feature type="domain" description="Reverse transcriptase" evidence="1">
    <location>
        <begin position="66"/>
        <end position="241"/>
    </location>
</feature>
<dbReference type="Proteomes" id="UP001333110">
    <property type="component" value="Unassembled WGS sequence"/>
</dbReference>
<evidence type="ECO:0000313" key="3">
    <source>
        <dbReference type="Proteomes" id="UP001333110"/>
    </source>
</evidence>